<name>A0A4Q2JTM0_9MICO</name>
<dbReference type="PROSITE" id="PS50928">
    <property type="entry name" value="ABC_TM1"/>
    <property type="match status" value="1"/>
</dbReference>
<keyword evidence="4 7" id="KW-0812">Transmembrane</keyword>
<evidence type="ECO:0000259" key="9">
    <source>
        <dbReference type="PROSITE" id="PS50928"/>
    </source>
</evidence>
<dbReference type="InterPro" id="IPR000515">
    <property type="entry name" value="MetI-like"/>
</dbReference>
<dbReference type="Pfam" id="PF00528">
    <property type="entry name" value="BPD_transp_1"/>
    <property type="match status" value="1"/>
</dbReference>
<dbReference type="SUPFAM" id="SSF161098">
    <property type="entry name" value="MetI-like"/>
    <property type="match status" value="1"/>
</dbReference>
<evidence type="ECO:0000313" key="11">
    <source>
        <dbReference type="Proteomes" id="UP000292935"/>
    </source>
</evidence>
<dbReference type="CDD" id="cd06261">
    <property type="entry name" value="TM_PBP2"/>
    <property type="match status" value="1"/>
</dbReference>
<organism evidence="10 11">
    <name type="scientific">Agromyces fucosus</name>
    <dbReference type="NCBI Taxonomy" id="41985"/>
    <lineage>
        <taxon>Bacteria</taxon>
        <taxon>Bacillati</taxon>
        <taxon>Actinomycetota</taxon>
        <taxon>Actinomycetes</taxon>
        <taxon>Micrococcales</taxon>
        <taxon>Microbacteriaceae</taxon>
        <taxon>Agromyces</taxon>
    </lineage>
</organism>
<feature type="transmembrane region" description="Helical" evidence="7">
    <location>
        <begin position="255"/>
        <end position="277"/>
    </location>
</feature>
<dbReference type="OrthoDB" id="145927at2"/>
<evidence type="ECO:0000256" key="3">
    <source>
        <dbReference type="ARBA" id="ARBA00022475"/>
    </source>
</evidence>
<feature type="transmembrane region" description="Helical" evidence="7">
    <location>
        <begin position="56"/>
        <end position="80"/>
    </location>
</feature>
<dbReference type="RefSeq" id="WP_129230246.1">
    <property type="nucleotide sequence ID" value="NZ_SDPO01000001.1"/>
</dbReference>
<comment type="similarity">
    <text evidence="7">Belongs to the binding-protein-dependent transport system permease family.</text>
</comment>
<keyword evidence="3" id="KW-1003">Cell membrane</keyword>
<evidence type="ECO:0000256" key="6">
    <source>
        <dbReference type="ARBA" id="ARBA00023136"/>
    </source>
</evidence>
<comment type="caution">
    <text evidence="10">The sequence shown here is derived from an EMBL/GenBank/DDBJ whole genome shotgun (WGS) entry which is preliminary data.</text>
</comment>
<evidence type="ECO:0000256" key="8">
    <source>
        <dbReference type="SAM" id="MobiDB-lite"/>
    </source>
</evidence>
<dbReference type="GO" id="GO:0055085">
    <property type="term" value="P:transmembrane transport"/>
    <property type="evidence" value="ECO:0007669"/>
    <property type="project" value="InterPro"/>
</dbReference>
<evidence type="ECO:0000313" key="10">
    <source>
        <dbReference type="EMBL" id="RXZ50436.1"/>
    </source>
</evidence>
<dbReference type="AlphaFoldDB" id="A0A4Q2JTM0"/>
<accession>A0A4Q2JTM0</accession>
<evidence type="ECO:0000256" key="1">
    <source>
        <dbReference type="ARBA" id="ARBA00004651"/>
    </source>
</evidence>
<evidence type="ECO:0000256" key="2">
    <source>
        <dbReference type="ARBA" id="ARBA00022448"/>
    </source>
</evidence>
<dbReference type="InterPro" id="IPR035906">
    <property type="entry name" value="MetI-like_sf"/>
</dbReference>
<feature type="transmembrane region" description="Helical" evidence="7">
    <location>
        <begin position="117"/>
        <end position="139"/>
    </location>
</feature>
<feature type="transmembrane region" description="Helical" evidence="7">
    <location>
        <begin position="297"/>
        <end position="321"/>
    </location>
</feature>
<keyword evidence="2 7" id="KW-0813">Transport</keyword>
<reference evidence="10 11" key="1">
    <citation type="submission" date="2019-01" db="EMBL/GenBank/DDBJ databases">
        <authorList>
            <person name="Li J."/>
        </authorList>
    </citation>
    <scope>NUCLEOTIDE SEQUENCE [LARGE SCALE GENOMIC DNA]</scope>
    <source>
        <strain evidence="10 11">CCUG 35506</strain>
    </source>
</reference>
<dbReference type="PANTHER" id="PTHR43005:SF2">
    <property type="entry name" value="INTEGRAL MEMBRANE SUGAR TRANSPORT PROTEIN"/>
    <property type="match status" value="1"/>
</dbReference>
<keyword evidence="5 7" id="KW-1133">Transmembrane helix</keyword>
<evidence type="ECO:0000256" key="5">
    <source>
        <dbReference type="ARBA" id="ARBA00022989"/>
    </source>
</evidence>
<dbReference type="EMBL" id="SDPO01000001">
    <property type="protein sequence ID" value="RXZ50436.1"/>
    <property type="molecule type" value="Genomic_DNA"/>
</dbReference>
<comment type="subcellular location">
    <subcellularLocation>
        <location evidence="1 7">Cell membrane</location>
        <topology evidence="1 7">Multi-pass membrane protein</topology>
    </subcellularLocation>
</comment>
<feature type="transmembrane region" description="Helical" evidence="7">
    <location>
        <begin position="151"/>
        <end position="170"/>
    </location>
</feature>
<feature type="region of interest" description="Disordered" evidence="8">
    <location>
        <begin position="1"/>
        <end position="46"/>
    </location>
</feature>
<dbReference type="PANTHER" id="PTHR43005">
    <property type="entry name" value="BLR7065 PROTEIN"/>
    <property type="match status" value="1"/>
</dbReference>
<gene>
    <name evidence="10" type="ORF">ESP57_01025</name>
</gene>
<evidence type="ECO:0000256" key="7">
    <source>
        <dbReference type="RuleBase" id="RU363032"/>
    </source>
</evidence>
<dbReference type="Gene3D" id="1.10.3720.10">
    <property type="entry name" value="MetI-like"/>
    <property type="match status" value="1"/>
</dbReference>
<sequence length="334" mass="36488">MSVSTTGPDPVGISGPLHGVASLEDPPPTRANRAVRAPRRSGPAGSKPLISRFTPYLFLVGAVGLLLLLTYLPAANMIWYSFTDWNGLGRIENVVGFDNYVEVFTNPRIFSVFGVSLYYFVGAFVQMALALYFATLLSFSTKFSNFFRGVIFFPYLINGVAIGFVFLYLFQPDGTLDTVLSWFGLSDPPQWLGDASIANYSLAGTSVWRYTGLNFVLFLGAIQSIPGDLYEAAELDGASRWQQFTNIIFPGIRRIIGLSFILAVAGALSVFEIPFIMTGGANGTATFVIQTLQTAFSYRQVGLASAMAVVLLAIVLVVTWIQRKLFPDEKVDLT</sequence>
<keyword evidence="11" id="KW-1185">Reference proteome</keyword>
<dbReference type="GO" id="GO:0005886">
    <property type="term" value="C:plasma membrane"/>
    <property type="evidence" value="ECO:0007669"/>
    <property type="project" value="UniProtKB-SubCell"/>
</dbReference>
<keyword evidence="6 7" id="KW-0472">Membrane</keyword>
<protein>
    <submittedName>
        <fullName evidence="10">Sugar ABC transporter permease</fullName>
    </submittedName>
</protein>
<dbReference type="Proteomes" id="UP000292935">
    <property type="component" value="Unassembled WGS sequence"/>
</dbReference>
<feature type="domain" description="ABC transmembrane type-1" evidence="9">
    <location>
        <begin position="112"/>
        <end position="322"/>
    </location>
</feature>
<evidence type="ECO:0000256" key="4">
    <source>
        <dbReference type="ARBA" id="ARBA00022692"/>
    </source>
</evidence>
<proteinExistence type="inferred from homology"/>